<feature type="transmembrane region" description="Helical" evidence="7">
    <location>
        <begin position="166"/>
        <end position="189"/>
    </location>
</feature>
<feature type="transmembrane region" description="Helical" evidence="7">
    <location>
        <begin position="479"/>
        <end position="498"/>
    </location>
</feature>
<evidence type="ECO:0000256" key="6">
    <source>
        <dbReference type="SAM" id="MobiDB-lite"/>
    </source>
</evidence>
<organism evidence="9 10">
    <name type="scientific">Penicillium rubens (strain ATCC 28089 / DSM 1075 / NRRL 1951 / Wisconsin 54-1255)</name>
    <name type="common">Penicillium chrysogenum</name>
    <dbReference type="NCBI Taxonomy" id="500485"/>
    <lineage>
        <taxon>Eukaryota</taxon>
        <taxon>Fungi</taxon>
        <taxon>Dikarya</taxon>
        <taxon>Ascomycota</taxon>
        <taxon>Pezizomycotina</taxon>
        <taxon>Eurotiomycetes</taxon>
        <taxon>Eurotiomycetidae</taxon>
        <taxon>Eurotiales</taxon>
        <taxon>Aspergillaceae</taxon>
        <taxon>Penicillium</taxon>
        <taxon>Penicillium chrysogenum species complex</taxon>
    </lineage>
</organism>
<evidence type="ECO:0000313" key="10">
    <source>
        <dbReference type="Proteomes" id="UP000000724"/>
    </source>
</evidence>
<dbReference type="Pfam" id="PF07690">
    <property type="entry name" value="MFS_1"/>
    <property type="match status" value="1"/>
</dbReference>
<dbReference type="Proteomes" id="UP000000724">
    <property type="component" value="Contig Pc00c22"/>
</dbReference>
<proteinExistence type="predicted"/>
<dbReference type="Gene3D" id="1.20.1250.20">
    <property type="entry name" value="MFS general substrate transporter like domains"/>
    <property type="match status" value="1"/>
</dbReference>
<feature type="transmembrane region" description="Helical" evidence="7">
    <location>
        <begin position="386"/>
        <end position="407"/>
    </location>
</feature>
<dbReference type="PANTHER" id="PTHR23502">
    <property type="entry name" value="MAJOR FACILITATOR SUPERFAMILY"/>
    <property type="match status" value="1"/>
</dbReference>
<feature type="transmembrane region" description="Helical" evidence="7">
    <location>
        <begin position="260"/>
        <end position="284"/>
    </location>
</feature>
<sequence>MAETLEVLERSDKSDRLWTIDWAILTGQQASEHVGLEGTQVALMETNWPIRTAHRRHRFDGSILSSRSLCSRLSITSSKFLRLSQWNPPPNLRHVCFDLFTHVPTIRTVMNSEVTLAEALPPPYSSFSTAKKRYIVATAAGAGLFSSLSAQIYFPALNTLANDLNVSASMINLTVTSYMIFQGIAPMFIGDFADRTGRRPAYIICFIIYIASNIGLALQNSYAALIVLRCLQSSGISSSVALSAATVADISTKQERGSMMGFVMAGNFMGPAIGPIIGGLLAQYLGWRSIFWFLTIASGVFLLPLLLFLPETARNVVGDGSSPAQPWNRPLIHLFSRHHGDKQDPSDKDSFDRPDSSDSPKKTIEHKLQFPNPLKPLKLVFHPNSIIILLVTGIIMGGNMTVLSSITEIYTSQYGLDELEIGLCYISLGTGSIVASVVTGRLLDWNYRRMAANKAANSTSPEQDTTQDSIPVEKARSMITIPLVVLGSVTVLAFGWVLKYGAPLAAPEVLLFFVGVGQTGGFISTSTLLVDLHTANPAAATAANNLVRSFFSAGASAAIDPMLTAMGRGWTFTLVAFILLATIPFLLLLCGMWRQKKDSPERSEG</sequence>
<evidence type="ECO:0000256" key="5">
    <source>
        <dbReference type="ARBA" id="ARBA00023136"/>
    </source>
</evidence>
<feature type="compositionally biased region" description="Basic and acidic residues" evidence="6">
    <location>
        <begin position="341"/>
        <end position="364"/>
    </location>
</feature>
<feature type="transmembrane region" description="Helical" evidence="7">
    <location>
        <begin position="419"/>
        <end position="443"/>
    </location>
</feature>
<dbReference type="OMA" id="MNPGWAF"/>
<dbReference type="EMBL" id="AM920437">
    <property type="protein sequence ID" value="CAP97944.1"/>
    <property type="molecule type" value="Genomic_DNA"/>
</dbReference>
<evidence type="ECO:0000256" key="4">
    <source>
        <dbReference type="ARBA" id="ARBA00022989"/>
    </source>
</evidence>
<dbReference type="InterPro" id="IPR036259">
    <property type="entry name" value="MFS_trans_sf"/>
</dbReference>
<dbReference type="InterPro" id="IPR011701">
    <property type="entry name" value="MFS"/>
</dbReference>
<feature type="region of interest" description="Disordered" evidence="6">
    <location>
        <begin position="339"/>
        <end position="364"/>
    </location>
</feature>
<dbReference type="VEuPathDB" id="FungiDB:PCH_Pc22g06560"/>
<evidence type="ECO:0000256" key="2">
    <source>
        <dbReference type="ARBA" id="ARBA00022448"/>
    </source>
</evidence>
<dbReference type="GO" id="GO:0005886">
    <property type="term" value="C:plasma membrane"/>
    <property type="evidence" value="ECO:0007669"/>
    <property type="project" value="TreeGrafter"/>
</dbReference>
<dbReference type="eggNOG" id="KOG0255">
    <property type="taxonomic scope" value="Eukaryota"/>
</dbReference>
<gene>
    <name evidence="9" type="ORF">Pc22g06560</name>
    <name evidence="9" type="ORF">PCH_Pc22g06560</name>
</gene>
<evidence type="ECO:0000259" key="8">
    <source>
        <dbReference type="PROSITE" id="PS50850"/>
    </source>
</evidence>
<evidence type="ECO:0000256" key="7">
    <source>
        <dbReference type="SAM" id="Phobius"/>
    </source>
</evidence>
<dbReference type="FunFam" id="1.20.1720.10:FF:000009">
    <property type="entry name" value="MFS multidrug transporter"/>
    <property type="match status" value="1"/>
</dbReference>
<dbReference type="GO" id="GO:0022857">
    <property type="term" value="F:transmembrane transporter activity"/>
    <property type="evidence" value="ECO:0007669"/>
    <property type="project" value="InterPro"/>
</dbReference>
<feature type="transmembrane region" description="Helical" evidence="7">
    <location>
        <begin position="134"/>
        <end position="154"/>
    </location>
</feature>
<reference evidence="9 10" key="1">
    <citation type="journal article" date="2008" name="Nat. Biotechnol.">
        <title>Genome sequencing and analysis of the filamentous fungus Penicillium chrysogenum.</title>
        <authorList>
            <person name="van den Berg M.A."/>
            <person name="Albang R."/>
            <person name="Albermann K."/>
            <person name="Badger J.H."/>
            <person name="Daran J.-M."/>
            <person name="Driessen A.J.M."/>
            <person name="Garcia-Estrada C."/>
            <person name="Fedorova N.D."/>
            <person name="Harris D.M."/>
            <person name="Heijne W.H.M."/>
            <person name="Joardar V.S."/>
            <person name="Kiel J.A.K.W."/>
            <person name="Kovalchuk A."/>
            <person name="Martin J.F."/>
            <person name="Nierman W.C."/>
            <person name="Nijland J.G."/>
            <person name="Pronk J.T."/>
            <person name="Roubos J.A."/>
            <person name="van der Klei I.J."/>
            <person name="van Peij N.N.M.E."/>
            <person name="Veenhuis M."/>
            <person name="von Doehren H."/>
            <person name="Wagner C."/>
            <person name="Wortman J.R."/>
            <person name="Bovenberg R.A.L."/>
        </authorList>
    </citation>
    <scope>NUCLEOTIDE SEQUENCE [LARGE SCALE GENOMIC DNA]</scope>
    <source>
        <strain evidence="10">ATCC 28089 / DSM 1075 / NRRL 1951 / Wisconsin 54-1255</strain>
    </source>
</reference>
<dbReference type="AlphaFoldDB" id="B6HPU6"/>
<comment type="subcellular location">
    <subcellularLocation>
        <location evidence="1">Membrane</location>
        <topology evidence="1">Multi-pass membrane protein</topology>
    </subcellularLocation>
</comment>
<feature type="transmembrane region" description="Helical" evidence="7">
    <location>
        <begin position="571"/>
        <end position="593"/>
    </location>
</feature>
<evidence type="ECO:0000313" key="9">
    <source>
        <dbReference type="EMBL" id="CAP97944.1"/>
    </source>
</evidence>
<evidence type="ECO:0000256" key="3">
    <source>
        <dbReference type="ARBA" id="ARBA00022692"/>
    </source>
</evidence>
<dbReference type="KEGG" id="pcs:N7525_005576"/>
<feature type="transmembrane region" description="Helical" evidence="7">
    <location>
        <begin position="201"/>
        <end position="218"/>
    </location>
</feature>
<name>B6HPU6_PENRW</name>
<feature type="transmembrane region" description="Helical" evidence="7">
    <location>
        <begin position="510"/>
        <end position="530"/>
    </location>
</feature>
<dbReference type="GeneID" id="8315235"/>
<keyword evidence="3 7" id="KW-0812">Transmembrane</keyword>
<evidence type="ECO:0000256" key="1">
    <source>
        <dbReference type="ARBA" id="ARBA00004141"/>
    </source>
</evidence>
<accession>B6HPU6</accession>
<dbReference type="HOGENOM" id="CLU_008455_8_4_1"/>
<dbReference type="BioCyc" id="PCHR:PC22G06560-MONOMER"/>
<keyword evidence="10" id="KW-1185">Reference proteome</keyword>
<dbReference type="InterPro" id="IPR020846">
    <property type="entry name" value="MFS_dom"/>
</dbReference>
<protein>
    <submittedName>
        <fullName evidence="9">Pc22g06560 protein</fullName>
    </submittedName>
</protein>
<dbReference type="PANTHER" id="PTHR23502:SF51">
    <property type="entry name" value="QUINIDINE RESISTANCE PROTEIN 1-RELATED"/>
    <property type="match status" value="1"/>
</dbReference>
<dbReference type="OrthoDB" id="440553at2759"/>
<feature type="domain" description="Major facilitator superfamily (MFS) profile" evidence="8">
    <location>
        <begin position="135"/>
        <end position="599"/>
    </location>
</feature>
<keyword evidence="2" id="KW-0813">Transport</keyword>
<dbReference type="SUPFAM" id="SSF103473">
    <property type="entry name" value="MFS general substrate transporter"/>
    <property type="match status" value="1"/>
</dbReference>
<feature type="transmembrane region" description="Helical" evidence="7">
    <location>
        <begin position="290"/>
        <end position="309"/>
    </location>
</feature>
<keyword evidence="4 7" id="KW-1133">Transmembrane helix</keyword>
<dbReference type="PROSITE" id="PS50850">
    <property type="entry name" value="MFS"/>
    <property type="match status" value="1"/>
</dbReference>
<keyword evidence="5 7" id="KW-0472">Membrane</keyword>